<keyword evidence="3 5" id="KW-0807">Transducer</keyword>
<proteinExistence type="inferred from homology"/>
<feature type="domain" description="HAMP" evidence="8">
    <location>
        <begin position="271"/>
        <end position="323"/>
    </location>
</feature>
<dbReference type="InterPro" id="IPR051310">
    <property type="entry name" value="MCP_chemotaxis"/>
</dbReference>
<dbReference type="PROSITE" id="PS50111">
    <property type="entry name" value="CHEMOTAXIS_TRANSDUC_2"/>
    <property type="match status" value="1"/>
</dbReference>
<reference evidence="9 10" key="1">
    <citation type="submission" date="2020-06" db="EMBL/GenBank/DDBJ databases">
        <title>Whole-genome sequence of Allochromatium humboldtianum DSM 21881, type strain.</title>
        <authorList>
            <person name="Kyndt J.A."/>
            <person name="Meyer T.E."/>
        </authorList>
    </citation>
    <scope>NUCLEOTIDE SEQUENCE [LARGE SCALE GENOMIC DNA]</scope>
    <source>
        <strain evidence="9 10">DSM 21881</strain>
    </source>
</reference>
<keyword evidence="6" id="KW-0472">Membrane</keyword>
<feature type="domain" description="HAMP" evidence="8">
    <location>
        <begin position="180"/>
        <end position="232"/>
    </location>
</feature>
<keyword evidence="6" id="KW-1133">Transmembrane helix</keyword>
<dbReference type="GO" id="GO:0004888">
    <property type="term" value="F:transmembrane signaling receptor activity"/>
    <property type="evidence" value="ECO:0007669"/>
    <property type="project" value="TreeGrafter"/>
</dbReference>
<dbReference type="CDD" id="cd11386">
    <property type="entry name" value="MCP_signal"/>
    <property type="match status" value="1"/>
</dbReference>
<dbReference type="Gene3D" id="1.10.287.950">
    <property type="entry name" value="Methyl-accepting chemotaxis protein"/>
    <property type="match status" value="1"/>
</dbReference>
<dbReference type="Pfam" id="PF00015">
    <property type="entry name" value="MCPsignal"/>
    <property type="match status" value="1"/>
</dbReference>
<dbReference type="EMBL" id="JABZEO010000010">
    <property type="protein sequence ID" value="NVZ10466.1"/>
    <property type="molecule type" value="Genomic_DNA"/>
</dbReference>
<evidence type="ECO:0000259" key="7">
    <source>
        <dbReference type="PROSITE" id="PS50111"/>
    </source>
</evidence>
<name>A0A850RE07_9GAMM</name>
<evidence type="ECO:0000256" key="5">
    <source>
        <dbReference type="PROSITE-ProRule" id="PRU00284"/>
    </source>
</evidence>
<dbReference type="SMART" id="SM00283">
    <property type="entry name" value="MA"/>
    <property type="match status" value="1"/>
</dbReference>
<dbReference type="SMART" id="SM00304">
    <property type="entry name" value="HAMP"/>
    <property type="match status" value="3"/>
</dbReference>
<evidence type="ECO:0000256" key="3">
    <source>
        <dbReference type="ARBA" id="ARBA00023224"/>
    </source>
</evidence>
<dbReference type="SUPFAM" id="SSF58104">
    <property type="entry name" value="Methyl-accepting chemotaxis protein (MCP) signaling domain"/>
    <property type="match status" value="2"/>
</dbReference>
<evidence type="ECO:0000313" key="10">
    <source>
        <dbReference type="Proteomes" id="UP000592294"/>
    </source>
</evidence>
<dbReference type="GO" id="GO:0005886">
    <property type="term" value="C:plasma membrane"/>
    <property type="evidence" value="ECO:0007669"/>
    <property type="project" value="TreeGrafter"/>
</dbReference>
<dbReference type="AlphaFoldDB" id="A0A850RE07"/>
<dbReference type="PANTHER" id="PTHR43531:SF14">
    <property type="entry name" value="METHYL-ACCEPTING CHEMOTAXIS PROTEIN I-RELATED"/>
    <property type="match status" value="1"/>
</dbReference>
<dbReference type="InterPro" id="IPR004089">
    <property type="entry name" value="MCPsignal_dom"/>
</dbReference>
<sequence>MRLTLTTKIIAPYGLLGGLVLALLSVLFVFDLQRQSVAAHERALLGIGSAVREIAARVQTGILTRQESLAIEIAQVARRTDGLIGDLGATGADLRAPFQDYFAAMVAINSVYLENRTEEGARRLDQLREQERRIDVTIAQRLGAAEQERDHMAALAWVVQGVVLVAIIIILVGLAMLVVRTVARPIGRAAQVAEAIAAGDLSGTIQVSGNDEIADLLRALQTMREALRLLLTGIKDIVGQATQGRFDERLDSDQLQGVARELAELINQMTGITRAGLHDVMRVTAALAQGDLSQRIEGEYPGIFGETQRGVNTTVETLRETVEEIRAVVEAAAQGRFEQRLQTQGKQGVFLQIAEGLNQLSGLVSAGLEDVARVLQAMAERDLTQRITTDHGGVFGRLRDDTHATLEATHEVVQRIQESTLSIHAAARELSVGNLDLSRRTEQQAGSLEQIAARMDELNGTVRQTADNARQCQTLSQGANAAAQRCGELVRRTVATMGEIQSGSSRIADITEVIDGIAFQTNILALNAAVEAARAGEQGKGFAVVAAEVRALAQRSATAAREIKTLIAESVEQIGGGEQLVRQAGAAMEEVVTSFQRVSGLVGEIAQVSGTQNADVEEVARAIAGLDAITQQNAALVEQSAAAAESLEQQAGELETVVGQFRLGSSQAALTAPHRVPRLEAL</sequence>
<dbReference type="CDD" id="cd06225">
    <property type="entry name" value="HAMP"/>
    <property type="match status" value="1"/>
</dbReference>
<keyword evidence="10" id="KW-1185">Reference proteome</keyword>
<organism evidence="9 10">
    <name type="scientific">Allochromatium humboldtianum</name>
    <dbReference type="NCBI Taxonomy" id="504901"/>
    <lineage>
        <taxon>Bacteria</taxon>
        <taxon>Pseudomonadati</taxon>
        <taxon>Pseudomonadota</taxon>
        <taxon>Gammaproteobacteria</taxon>
        <taxon>Chromatiales</taxon>
        <taxon>Chromatiaceae</taxon>
        <taxon>Allochromatium</taxon>
    </lineage>
</organism>
<evidence type="ECO:0000256" key="6">
    <source>
        <dbReference type="SAM" id="Phobius"/>
    </source>
</evidence>
<feature type="domain" description="HAMP" evidence="8">
    <location>
        <begin position="362"/>
        <end position="414"/>
    </location>
</feature>
<comment type="subcellular location">
    <subcellularLocation>
        <location evidence="1">Membrane</location>
    </subcellularLocation>
</comment>
<comment type="caution">
    <text evidence="9">The sequence shown here is derived from an EMBL/GenBank/DDBJ whole genome shotgun (WGS) entry which is preliminary data.</text>
</comment>
<dbReference type="SUPFAM" id="SSF158472">
    <property type="entry name" value="HAMP domain-like"/>
    <property type="match status" value="1"/>
</dbReference>
<evidence type="ECO:0000256" key="2">
    <source>
        <dbReference type="ARBA" id="ARBA00022481"/>
    </source>
</evidence>
<dbReference type="Gene3D" id="1.20.120.1530">
    <property type="match status" value="1"/>
</dbReference>
<dbReference type="Proteomes" id="UP000592294">
    <property type="component" value="Unassembled WGS sequence"/>
</dbReference>
<dbReference type="GO" id="GO:0007165">
    <property type="term" value="P:signal transduction"/>
    <property type="evidence" value="ECO:0007669"/>
    <property type="project" value="UniProtKB-KW"/>
</dbReference>
<gene>
    <name evidence="9" type="ORF">HW932_14470</name>
</gene>
<dbReference type="RefSeq" id="WP_176977208.1">
    <property type="nucleotide sequence ID" value="NZ_JABZEO010000010.1"/>
</dbReference>
<evidence type="ECO:0000259" key="8">
    <source>
        <dbReference type="PROSITE" id="PS50885"/>
    </source>
</evidence>
<dbReference type="InterPro" id="IPR003660">
    <property type="entry name" value="HAMP_dom"/>
</dbReference>
<dbReference type="PROSITE" id="PS50885">
    <property type="entry name" value="HAMP"/>
    <property type="match status" value="3"/>
</dbReference>
<feature type="transmembrane region" description="Helical" evidence="6">
    <location>
        <begin position="154"/>
        <end position="179"/>
    </location>
</feature>
<protein>
    <submittedName>
        <fullName evidence="9">HAMP domain-containing protein</fullName>
    </submittedName>
</protein>
<evidence type="ECO:0000256" key="1">
    <source>
        <dbReference type="ARBA" id="ARBA00004370"/>
    </source>
</evidence>
<evidence type="ECO:0000256" key="4">
    <source>
        <dbReference type="ARBA" id="ARBA00029447"/>
    </source>
</evidence>
<comment type="similarity">
    <text evidence="4">Belongs to the methyl-accepting chemotaxis (MCP) protein family.</text>
</comment>
<keyword evidence="2" id="KW-0488">Methylation</keyword>
<feature type="transmembrane region" description="Helical" evidence="6">
    <location>
        <begin position="12"/>
        <end position="32"/>
    </location>
</feature>
<dbReference type="Pfam" id="PF00672">
    <property type="entry name" value="HAMP"/>
    <property type="match status" value="1"/>
</dbReference>
<evidence type="ECO:0000313" key="9">
    <source>
        <dbReference type="EMBL" id="NVZ10466.1"/>
    </source>
</evidence>
<keyword evidence="6" id="KW-0812">Transmembrane</keyword>
<dbReference type="FunFam" id="1.10.287.950:FF:000001">
    <property type="entry name" value="Methyl-accepting chemotaxis sensory transducer"/>
    <property type="match status" value="1"/>
</dbReference>
<dbReference type="GO" id="GO:0006935">
    <property type="term" value="P:chemotaxis"/>
    <property type="evidence" value="ECO:0007669"/>
    <property type="project" value="UniProtKB-KW"/>
</dbReference>
<accession>A0A850RE07</accession>
<feature type="domain" description="Methyl-accepting transducer" evidence="7">
    <location>
        <begin position="419"/>
        <end position="648"/>
    </location>
</feature>
<dbReference type="PANTHER" id="PTHR43531">
    <property type="entry name" value="PROTEIN ICFG"/>
    <property type="match status" value="1"/>
</dbReference>